<name>A0A6C0DZ57_9ZZZZ</name>
<reference evidence="1" key="1">
    <citation type="journal article" date="2020" name="Nature">
        <title>Giant virus diversity and host interactions through global metagenomics.</title>
        <authorList>
            <person name="Schulz F."/>
            <person name="Roux S."/>
            <person name="Paez-Espino D."/>
            <person name="Jungbluth S."/>
            <person name="Walsh D.A."/>
            <person name="Denef V.J."/>
            <person name="McMahon K.D."/>
            <person name="Konstantinidis K.T."/>
            <person name="Eloe-Fadrosh E.A."/>
            <person name="Kyrpides N.C."/>
            <person name="Woyke T."/>
        </authorList>
    </citation>
    <scope>NUCLEOTIDE SEQUENCE</scope>
    <source>
        <strain evidence="1">GVMAG-M-3300023179-103</strain>
    </source>
</reference>
<accession>A0A6C0DZ57</accession>
<protein>
    <submittedName>
        <fullName evidence="1">Uncharacterized protein</fullName>
    </submittedName>
</protein>
<proteinExistence type="predicted"/>
<dbReference type="AlphaFoldDB" id="A0A6C0DZ57"/>
<evidence type="ECO:0000313" key="1">
    <source>
        <dbReference type="EMBL" id="QHT21620.1"/>
    </source>
</evidence>
<dbReference type="EMBL" id="MN739695">
    <property type="protein sequence ID" value="QHT21620.1"/>
    <property type="molecule type" value="Genomic_DNA"/>
</dbReference>
<sequence>MSIIPKTIYQGIIATHPKNSIFIKLIQFMLDTPYISSKNYYHIFVADFYHYISNDTQQSLVSDTIKEKT</sequence>
<organism evidence="1">
    <name type="scientific">viral metagenome</name>
    <dbReference type="NCBI Taxonomy" id="1070528"/>
    <lineage>
        <taxon>unclassified sequences</taxon>
        <taxon>metagenomes</taxon>
        <taxon>organismal metagenomes</taxon>
    </lineage>
</organism>